<accession>A0A3B0SDD7</accession>
<keyword evidence="1" id="KW-0521">NADP</keyword>
<name>A0A3B0SDD7_9ZZZZ</name>
<reference evidence="4" key="1">
    <citation type="submission" date="2018-06" db="EMBL/GenBank/DDBJ databases">
        <authorList>
            <person name="Zhirakovskaya E."/>
        </authorList>
    </citation>
    <scope>NUCLEOTIDE SEQUENCE</scope>
</reference>
<dbReference type="Pfam" id="PF01370">
    <property type="entry name" value="Epimerase"/>
    <property type="match status" value="1"/>
</dbReference>
<dbReference type="Gene3D" id="3.90.25.10">
    <property type="entry name" value="UDP-galactose 4-epimerase, domain 1"/>
    <property type="match status" value="1"/>
</dbReference>
<dbReference type="GO" id="GO:0016491">
    <property type="term" value="F:oxidoreductase activity"/>
    <property type="evidence" value="ECO:0007669"/>
    <property type="project" value="InterPro"/>
</dbReference>
<dbReference type="Gene3D" id="3.40.50.720">
    <property type="entry name" value="NAD(P)-binding Rossmann-like Domain"/>
    <property type="match status" value="1"/>
</dbReference>
<dbReference type="InterPro" id="IPR050005">
    <property type="entry name" value="DenD"/>
</dbReference>
<dbReference type="PANTHER" id="PTHR43103:SF3">
    <property type="entry name" value="ADP-L-GLYCERO-D-MANNO-HEPTOSE-6-EPIMERASE"/>
    <property type="match status" value="1"/>
</dbReference>
<evidence type="ECO:0000256" key="2">
    <source>
        <dbReference type="ARBA" id="ARBA00023277"/>
    </source>
</evidence>
<dbReference type="EMBL" id="UOEG01000270">
    <property type="protein sequence ID" value="VAW04311.1"/>
    <property type="molecule type" value="Genomic_DNA"/>
</dbReference>
<evidence type="ECO:0000313" key="4">
    <source>
        <dbReference type="EMBL" id="VAW04311.1"/>
    </source>
</evidence>
<dbReference type="NCBIfam" id="NF043036">
    <property type="entry name" value="ErythonDh"/>
    <property type="match status" value="1"/>
</dbReference>
<organism evidence="4">
    <name type="scientific">hydrothermal vent metagenome</name>
    <dbReference type="NCBI Taxonomy" id="652676"/>
    <lineage>
        <taxon>unclassified sequences</taxon>
        <taxon>metagenomes</taxon>
        <taxon>ecological metagenomes</taxon>
    </lineage>
</organism>
<feature type="domain" description="NAD-dependent epimerase/dehydratase" evidence="3">
    <location>
        <begin position="21"/>
        <end position="170"/>
    </location>
</feature>
<dbReference type="PANTHER" id="PTHR43103">
    <property type="entry name" value="NUCLEOSIDE-DIPHOSPHATE-SUGAR EPIMERASE"/>
    <property type="match status" value="1"/>
</dbReference>
<keyword evidence="2" id="KW-0119">Carbohydrate metabolism</keyword>
<feature type="non-terminal residue" evidence="4">
    <location>
        <position position="1"/>
    </location>
</feature>
<dbReference type="InterPro" id="IPR001509">
    <property type="entry name" value="Epimerase_deHydtase"/>
</dbReference>
<sequence>DVSEIVAIDQVAAEPPVPGVRAVIGDISDEGFLTRAIEPDVTSVFHLAAVVSAAAEADFDLGMRVNIDATRAVLERCRALAEPPKLVFTSSLAAFGDPPAMVLDDTPALPKSSYGVQKVIGEYLIGEYARKGFVDARAVRLPTITIRPGKPNKAASSFVSSILREPLQGQRAICPVAPEMQLWVQSPRVAIHNLLRAHDLSADEWAGPSRVVNLPGLTVTVAEMIEALTRAGGDAGLVEWQPDAAIRRLVGSWPVAMNTARADAMGFHKDTDIDGIIAGFIGQL</sequence>
<evidence type="ECO:0000259" key="3">
    <source>
        <dbReference type="Pfam" id="PF01370"/>
    </source>
</evidence>
<protein>
    <submittedName>
        <fullName evidence="4">Nucleoside-diphosphate-sugar epimerases</fullName>
    </submittedName>
</protein>
<dbReference type="SUPFAM" id="SSF51735">
    <property type="entry name" value="NAD(P)-binding Rossmann-fold domains"/>
    <property type="match status" value="1"/>
</dbReference>
<gene>
    <name evidence="4" type="ORF">MNBD_ALPHA07-2135</name>
</gene>
<dbReference type="AlphaFoldDB" id="A0A3B0SDD7"/>
<dbReference type="InterPro" id="IPR036291">
    <property type="entry name" value="NAD(P)-bd_dom_sf"/>
</dbReference>
<proteinExistence type="predicted"/>
<evidence type="ECO:0000256" key="1">
    <source>
        <dbReference type="ARBA" id="ARBA00022857"/>
    </source>
</evidence>